<dbReference type="InterPro" id="IPR013783">
    <property type="entry name" value="Ig-like_fold"/>
</dbReference>
<dbReference type="Gene3D" id="2.60.40.10">
    <property type="entry name" value="Immunoglobulins"/>
    <property type="match status" value="1"/>
</dbReference>
<accession>A0A5B7JDL7</accession>
<reference evidence="2 3" key="1">
    <citation type="submission" date="2019-05" db="EMBL/GenBank/DDBJ databases">
        <title>Another draft genome of Portunus trituberculatus and its Hox gene families provides insights of decapod evolution.</title>
        <authorList>
            <person name="Jeong J.-H."/>
            <person name="Song I."/>
            <person name="Kim S."/>
            <person name="Choi T."/>
            <person name="Kim D."/>
            <person name="Ryu S."/>
            <person name="Kim W."/>
        </authorList>
    </citation>
    <scope>NUCLEOTIDE SEQUENCE [LARGE SCALE GENOMIC DNA]</scope>
    <source>
        <tissue evidence="2">Muscle</tissue>
    </source>
</reference>
<evidence type="ECO:0000313" key="2">
    <source>
        <dbReference type="EMBL" id="MPC96061.1"/>
    </source>
</evidence>
<feature type="chain" id="PRO_5023050935" description="Ig-like domain-containing protein" evidence="1">
    <location>
        <begin position="20"/>
        <end position="148"/>
    </location>
</feature>
<proteinExistence type="predicted"/>
<sequence>MLTLCVVLTVVPQSYLLEAESENVIRGNSAILKCKIPSFVADFVSVQAWVDSEGTNYYPSRSYGKEVEEEWRDGGKGGEKDYVKDGNEGGKRMRNFCIHPRNLSLILPCLNSNHTFVLSLFQVMAQLSFLFSHIYHLFFYSRCFCFSI</sequence>
<keyword evidence="3" id="KW-1185">Reference proteome</keyword>
<feature type="signal peptide" evidence="1">
    <location>
        <begin position="1"/>
        <end position="19"/>
    </location>
</feature>
<name>A0A5B7JDL7_PORTR</name>
<dbReference type="AlphaFoldDB" id="A0A5B7JDL7"/>
<evidence type="ECO:0000313" key="3">
    <source>
        <dbReference type="Proteomes" id="UP000324222"/>
    </source>
</evidence>
<dbReference type="Proteomes" id="UP000324222">
    <property type="component" value="Unassembled WGS sequence"/>
</dbReference>
<keyword evidence="1" id="KW-0732">Signal</keyword>
<dbReference type="EMBL" id="VSRR010104513">
    <property type="protein sequence ID" value="MPC96061.1"/>
    <property type="molecule type" value="Genomic_DNA"/>
</dbReference>
<comment type="caution">
    <text evidence="2">The sequence shown here is derived from an EMBL/GenBank/DDBJ whole genome shotgun (WGS) entry which is preliminary data.</text>
</comment>
<organism evidence="2 3">
    <name type="scientific">Portunus trituberculatus</name>
    <name type="common">Swimming crab</name>
    <name type="synonym">Neptunus trituberculatus</name>
    <dbReference type="NCBI Taxonomy" id="210409"/>
    <lineage>
        <taxon>Eukaryota</taxon>
        <taxon>Metazoa</taxon>
        <taxon>Ecdysozoa</taxon>
        <taxon>Arthropoda</taxon>
        <taxon>Crustacea</taxon>
        <taxon>Multicrustacea</taxon>
        <taxon>Malacostraca</taxon>
        <taxon>Eumalacostraca</taxon>
        <taxon>Eucarida</taxon>
        <taxon>Decapoda</taxon>
        <taxon>Pleocyemata</taxon>
        <taxon>Brachyura</taxon>
        <taxon>Eubrachyura</taxon>
        <taxon>Portunoidea</taxon>
        <taxon>Portunidae</taxon>
        <taxon>Portuninae</taxon>
        <taxon>Portunus</taxon>
    </lineage>
</organism>
<protein>
    <recommendedName>
        <fullName evidence="4">Ig-like domain-containing protein</fullName>
    </recommendedName>
</protein>
<gene>
    <name evidence="2" type="ORF">E2C01_091298</name>
</gene>
<evidence type="ECO:0000256" key="1">
    <source>
        <dbReference type="SAM" id="SignalP"/>
    </source>
</evidence>
<evidence type="ECO:0008006" key="4">
    <source>
        <dbReference type="Google" id="ProtNLM"/>
    </source>
</evidence>